<keyword evidence="4" id="KW-0443">Lipid metabolism</keyword>
<accession>A0ABP1CZM0</accession>
<dbReference type="Pfam" id="PF03403">
    <property type="entry name" value="PAF-AH_p_II"/>
    <property type="match status" value="2"/>
</dbReference>
<sequence length="507" mass="58562">MFTLPDIPGRYNVGCTMFAARLPSEVTIPSSKFRPENNLRRPPYTPPLVLKEIAFTAYYPADVSSLGTRKCWQGHHRYLPWLPRPIKEVLRGYAHFGNVSFWFVYILCRAFVSHIKFPAHLNAPLLSPLERKDDRGRPWPLVIFSHGLGGTRTSYSHFCSRLAAQGRVVLAIEHQDGTAPIVTPLSPVPGLEKEFQPEYRLYTKLEDVYWDNDTGDKYAFKAEQLLYRRLEVYLMHKFFKHLIESDETTLPIIPSCNEVHTVDGPWNFNLNNRPDDLAFWKSWHMDSQNPDRKVECNRDISLTGHSFGGATVLSILSEPPPTLYAAQFDPIPFNHALALDPWVDPLPSPGPSPWQVEESLRHSPTPPELLVINSEDFTFWDEHFDRLKQIVETWNQSDNVAKATLLTILRCKHISFSDVELLLPFGRRKRAARKLIDIIFDLSDAFLDNRLEDALRYHQLRDDKTEWVRKPKKEKEGKRRLVGELGDIGFFICHFSHRFAGSFLGFR</sequence>
<dbReference type="SUPFAM" id="SSF53474">
    <property type="entry name" value="alpha/beta-Hydrolases"/>
    <property type="match status" value="1"/>
</dbReference>
<evidence type="ECO:0000313" key="6">
    <source>
        <dbReference type="Proteomes" id="UP001497453"/>
    </source>
</evidence>
<evidence type="ECO:0000313" key="5">
    <source>
        <dbReference type="EMBL" id="CAL1701105.1"/>
    </source>
</evidence>
<name>A0ABP1CZM0_9APHY</name>
<evidence type="ECO:0000256" key="1">
    <source>
        <dbReference type="ARBA" id="ARBA00013201"/>
    </source>
</evidence>
<dbReference type="Gene3D" id="3.40.50.1820">
    <property type="entry name" value="alpha/beta hydrolase"/>
    <property type="match status" value="1"/>
</dbReference>
<organism evidence="5 6">
    <name type="scientific">Somion occarium</name>
    <dbReference type="NCBI Taxonomy" id="3059160"/>
    <lineage>
        <taxon>Eukaryota</taxon>
        <taxon>Fungi</taxon>
        <taxon>Dikarya</taxon>
        <taxon>Basidiomycota</taxon>
        <taxon>Agaricomycotina</taxon>
        <taxon>Agaricomycetes</taxon>
        <taxon>Polyporales</taxon>
        <taxon>Cerrenaceae</taxon>
        <taxon>Somion</taxon>
    </lineage>
</organism>
<dbReference type="PANTHER" id="PTHR10272">
    <property type="entry name" value="PLATELET-ACTIVATING FACTOR ACETYLHYDROLASE"/>
    <property type="match status" value="1"/>
</dbReference>
<evidence type="ECO:0000256" key="2">
    <source>
        <dbReference type="ARBA" id="ARBA00022801"/>
    </source>
</evidence>
<dbReference type="EC" id="3.1.1.47" evidence="1"/>
<gene>
    <name evidence="5" type="ORF">GFSPODELE1_LOCUS3433</name>
</gene>
<dbReference type="InterPro" id="IPR029058">
    <property type="entry name" value="AB_hydrolase_fold"/>
</dbReference>
<proteinExistence type="predicted"/>
<keyword evidence="2" id="KW-0378">Hydrolase</keyword>
<keyword evidence="6" id="KW-1185">Reference proteome</keyword>
<dbReference type="EMBL" id="OZ037945">
    <property type="protein sequence ID" value="CAL1701105.1"/>
    <property type="molecule type" value="Genomic_DNA"/>
</dbReference>
<reference evidence="6" key="1">
    <citation type="submission" date="2024-04" db="EMBL/GenBank/DDBJ databases">
        <authorList>
            <person name="Shaw F."/>
            <person name="Minotto A."/>
        </authorList>
    </citation>
    <scope>NUCLEOTIDE SEQUENCE [LARGE SCALE GENOMIC DNA]</scope>
</reference>
<evidence type="ECO:0000256" key="4">
    <source>
        <dbReference type="ARBA" id="ARBA00023098"/>
    </source>
</evidence>
<protein>
    <recommendedName>
        <fullName evidence="1">1-alkyl-2-acetylglycerophosphocholine esterase</fullName>
        <ecNumber evidence="1">3.1.1.47</ecNumber>
    </recommendedName>
</protein>
<dbReference type="PANTHER" id="PTHR10272:SF0">
    <property type="entry name" value="PLATELET-ACTIVATING FACTOR ACETYLHYDROLASE"/>
    <property type="match status" value="1"/>
</dbReference>
<keyword evidence="3" id="KW-0442">Lipid degradation</keyword>
<dbReference type="Proteomes" id="UP001497453">
    <property type="component" value="Chromosome 2"/>
</dbReference>
<evidence type="ECO:0000256" key="3">
    <source>
        <dbReference type="ARBA" id="ARBA00022963"/>
    </source>
</evidence>